<dbReference type="AlphaFoldDB" id="A0A5C3LR50"/>
<evidence type="ECO:0000313" key="2">
    <source>
        <dbReference type="Proteomes" id="UP000308652"/>
    </source>
</evidence>
<accession>A0A5C3LR50</accession>
<organism evidence="1 2">
    <name type="scientific">Crucibulum laeve</name>
    <dbReference type="NCBI Taxonomy" id="68775"/>
    <lineage>
        <taxon>Eukaryota</taxon>
        <taxon>Fungi</taxon>
        <taxon>Dikarya</taxon>
        <taxon>Basidiomycota</taxon>
        <taxon>Agaricomycotina</taxon>
        <taxon>Agaricomycetes</taxon>
        <taxon>Agaricomycetidae</taxon>
        <taxon>Agaricales</taxon>
        <taxon>Agaricineae</taxon>
        <taxon>Nidulariaceae</taxon>
        <taxon>Crucibulum</taxon>
    </lineage>
</organism>
<protein>
    <submittedName>
        <fullName evidence="1">Uncharacterized protein</fullName>
    </submittedName>
</protein>
<proteinExistence type="predicted"/>
<name>A0A5C3LR50_9AGAR</name>
<reference evidence="1 2" key="1">
    <citation type="journal article" date="2019" name="Nat. Ecol. Evol.">
        <title>Megaphylogeny resolves global patterns of mushroom evolution.</title>
        <authorList>
            <person name="Varga T."/>
            <person name="Krizsan K."/>
            <person name="Foldi C."/>
            <person name="Dima B."/>
            <person name="Sanchez-Garcia M."/>
            <person name="Sanchez-Ramirez S."/>
            <person name="Szollosi G.J."/>
            <person name="Szarkandi J.G."/>
            <person name="Papp V."/>
            <person name="Albert L."/>
            <person name="Andreopoulos W."/>
            <person name="Angelini C."/>
            <person name="Antonin V."/>
            <person name="Barry K.W."/>
            <person name="Bougher N.L."/>
            <person name="Buchanan P."/>
            <person name="Buyck B."/>
            <person name="Bense V."/>
            <person name="Catcheside P."/>
            <person name="Chovatia M."/>
            <person name="Cooper J."/>
            <person name="Damon W."/>
            <person name="Desjardin D."/>
            <person name="Finy P."/>
            <person name="Geml J."/>
            <person name="Haridas S."/>
            <person name="Hughes K."/>
            <person name="Justo A."/>
            <person name="Karasinski D."/>
            <person name="Kautmanova I."/>
            <person name="Kiss B."/>
            <person name="Kocsube S."/>
            <person name="Kotiranta H."/>
            <person name="LaButti K.M."/>
            <person name="Lechner B.E."/>
            <person name="Liimatainen K."/>
            <person name="Lipzen A."/>
            <person name="Lukacs Z."/>
            <person name="Mihaltcheva S."/>
            <person name="Morgado L.N."/>
            <person name="Niskanen T."/>
            <person name="Noordeloos M.E."/>
            <person name="Ohm R.A."/>
            <person name="Ortiz-Santana B."/>
            <person name="Ovrebo C."/>
            <person name="Racz N."/>
            <person name="Riley R."/>
            <person name="Savchenko A."/>
            <person name="Shiryaev A."/>
            <person name="Soop K."/>
            <person name="Spirin V."/>
            <person name="Szebenyi C."/>
            <person name="Tomsovsky M."/>
            <person name="Tulloss R.E."/>
            <person name="Uehling J."/>
            <person name="Grigoriev I.V."/>
            <person name="Vagvolgyi C."/>
            <person name="Papp T."/>
            <person name="Martin F.M."/>
            <person name="Miettinen O."/>
            <person name="Hibbett D.S."/>
            <person name="Nagy L.G."/>
        </authorList>
    </citation>
    <scope>NUCLEOTIDE SEQUENCE [LARGE SCALE GENOMIC DNA]</scope>
    <source>
        <strain evidence="1 2">CBS 166.37</strain>
    </source>
</reference>
<sequence>MAESWRSIKTLSSGTISAMPTSHATLRCKHGILTTRHLVIYCPMLRNISFLNSFFCLTVKVDQLHSDRQQAFIRGLIPFTKYSLTEFGLMLDTIPAIPDLNQIWVGTTPIYSAP</sequence>
<gene>
    <name evidence="1" type="ORF">BDQ12DRAFT_689180</name>
</gene>
<keyword evidence="2" id="KW-1185">Reference proteome</keyword>
<dbReference type="Proteomes" id="UP000308652">
    <property type="component" value="Unassembled WGS sequence"/>
</dbReference>
<evidence type="ECO:0000313" key="1">
    <source>
        <dbReference type="EMBL" id="TFK34778.1"/>
    </source>
</evidence>
<dbReference type="EMBL" id="ML213628">
    <property type="protein sequence ID" value="TFK34778.1"/>
    <property type="molecule type" value="Genomic_DNA"/>
</dbReference>